<dbReference type="Proteomes" id="UP001224775">
    <property type="component" value="Unassembled WGS sequence"/>
</dbReference>
<sequence length="35" mass="4239">MMIWELYCYALMRRIIWNGCILPTVSMLLAMDSYH</sequence>
<name>A0AAD8XXQ4_9STRA</name>
<protein>
    <submittedName>
        <fullName evidence="1">Uncharacterized protein</fullName>
    </submittedName>
</protein>
<dbReference type="AlphaFoldDB" id="A0AAD8XXQ4"/>
<evidence type="ECO:0000313" key="2">
    <source>
        <dbReference type="Proteomes" id="UP001224775"/>
    </source>
</evidence>
<keyword evidence="2" id="KW-1185">Reference proteome</keyword>
<accession>A0AAD8XXQ4</accession>
<reference evidence="1" key="1">
    <citation type="submission" date="2023-06" db="EMBL/GenBank/DDBJ databases">
        <title>Survivors Of The Sea: Transcriptome response of Skeletonema marinoi to long-term dormancy.</title>
        <authorList>
            <person name="Pinder M.I.M."/>
            <person name="Kourtchenko O."/>
            <person name="Robertson E.K."/>
            <person name="Larsson T."/>
            <person name="Maumus F."/>
            <person name="Osuna-Cruz C.M."/>
            <person name="Vancaester E."/>
            <person name="Stenow R."/>
            <person name="Vandepoele K."/>
            <person name="Ploug H."/>
            <person name="Bruchert V."/>
            <person name="Godhe A."/>
            <person name="Topel M."/>
        </authorList>
    </citation>
    <scope>NUCLEOTIDE SEQUENCE</scope>
    <source>
        <strain evidence="1">R05AC</strain>
    </source>
</reference>
<comment type="caution">
    <text evidence="1">The sequence shown here is derived from an EMBL/GenBank/DDBJ whole genome shotgun (WGS) entry which is preliminary data.</text>
</comment>
<proteinExistence type="predicted"/>
<gene>
    <name evidence="1" type="ORF">QTG54_013522</name>
</gene>
<evidence type="ECO:0000313" key="1">
    <source>
        <dbReference type="EMBL" id="KAK1735816.1"/>
    </source>
</evidence>
<organism evidence="1 2">
    <name type="scientific">Skeletonema marinoi</name>
    <dbReference type="NCBI Taxonomy" id="267567"/>
    <lineage>
        <taxon>Eukaryota</taxon>
        <taxon>Sar</taxon>
        <taxon>Stramenopiles</taxon>
        <taxon>Ochrophyta</taxon>
        <taxon>Bacillariophyta</taxon>
        <taxon>Coscinodiscophyceae</taxon>
        <taxon>Thalassiosirophycidae</taxon>
        <taxon>Thalassiosirales</taxon>
        <taxon>Skeletonemataceae</taxon>
        <taxon>Skeletonema</taxon>
        <taxon>Skeletonema marinoi-dohrnii complex</taxon>
    </lineage>
</organism>
<dbReference type="EMBL" id="JATAAI010000032">
    <property type="protein sequence ID" value="KAK1735816.1"/>
    <property type="molecule type" value="Genomic_DNA"/>
</dbReference>